<dbReference type="AlphaFoldDB" id="A0A402B339"/>
<dbReference type="EMBL" id="BIFT01000001">
    <property type="protein sequence ID" value="GCE25775.1"/>
    <property type="molecule type" value="Genomic_DNA"/>
</dbReference>
<sequence>MIRAANELLITIRQIHEAIRDEVVATCERSSLQALSEIVAEQAGDTIFAIDRISEQVLLQYFERLGNHWSFLLVAEGLGEDGLMVFPPDHDPAEVELVIIIDPIDGTRGLMYQKRAAWILTGVAPNRGSGTNLADIELAVQTEIPLVKQHLSDTLWTVAEQPVHGERYNRLTGERTPLHPQPSQAQTIAQGYGNISRFFPGVRAELAAIDDELILRTLGPAEAGKVQAFEDQYICSGGQLYELIMGHDRWIADLRPLTEPLLTARGQASGLGCHPYDLCTELIARKAGIIVTDEHGQQLAAPLDVSTNMTWIGYANQAIYEQVAPTLMILLQQHLPTTA</sequence>
<reference evidence="2" key="1">
    <citation type="submission" date="2018-12" db="EMBL/GenBank/DDBJ databases">
        <title>Tengunoibacter tsumagoiensis gen. nov., sp. nov., Dictyobacter kobayashii sp. nov., D. alpinus sp. nov., and D. joshuensis sp. nov. and description of Dictyobacteraceae fam. nov. within the order Ktedonobacterales isolated from Tengu-no-mugimeshi.</title>
        <authorList>
            <person name="Wang C.M."/>
            <person name="Zheng Y."/>
            <person name="Sakai Y."/>
            <person name="Toyoda A."/>
            <person name="Minakuchi Y."/>
            <person name="Abe K."/>
            <person name="Yokota A."/>
            <person name="Yabe S."/>
        </authorList>
    </citation>
    <scope>NUCLEOTIDE SEQUENCE [LARGE SCALE GENOMIC DNA]</scope>
    <source>
        <strain evidence="2">Uno16</strain>
    </source>
</reference>
<evidence type="ECO:0000313" key="1">
    <source>
        <dbReference type="EMBL" id="GCE25775.1"/>
    </source>
</evidence>
<protein>
    <recommendedName>
        <fullName evidence="3">Inositol monophosphatase</fullName>
    </recommendedName>
</protein>
<proteinExistence type="predicted"/>
<dbReference type="OrthoDB" id="976802at2"/>
<dbReference type="Proteomes" id="UP000287171">
    <property type="component" value="Unassembled WGS sequence"/>
</dbReference>
<comment type="caution">
    <text evidence="1">The sequence shown here is derived from an EMBL/GenBank/DDBJ whole genome shotgun (WGS) entry which is preliminary data.</text>
</comment>
<gene>
    <name evidence="1" type="ORF">KDA_12590</name>
</gene>
<evidence type="ECO:0000313" key="2">
    <source>
        <dbReference type="Proteomes" id="UP000287171"/>
    </source>
</evidence>
<organism evidence="1 2">
    <name type="scientific">Dictyobacter alpinus</name>
    <dbReference type="NCBI Taxonomy" id="2014873"/>
    <lineage>
        <taxon>Bacteria</taxon>
        <taxon>Bacillati</taxon>
        <taxon>Chloroflexota</taxon>
        <taxon>Ktedonobacteria</taxon>
        <taxon>Ktedonobacterales</taxon>
        <taxon>Dictyobacteraceae</taxon>
        <taxon>Dictyobacter</taxon>
    </lineage>
</organism>
<keyword evidence="2" id="KW-1185">Reference proteome</keyword>
<accession>A0A402B339</accession>
<dbReference type="Gene3D" id="3.30.540.10">
    <property type="entry name" value="Fructose-1,6-Bisphosphatase, subunit A, domain 1"/>
    <property type="match status" value="1"/>
</dbReference>
<name>A0A402B339_9CHLR</name>
<evidence type="ECO:0008006" key="3">
    <source>
        <dbReference type="Google" id="ProtNLM"/>
    </source>
</evidence>
<dbReference type="RefSeq" id="WP_126626322.1">
    <property type="nucleotide sequence ID" value="NZ_BIFT01000001.1"/>
</dbReference>
<dbReference type="SUPFAM" id="SSF56655">
    <property type="entry name" value="Carbohydrate phosphatase"/>
    <property type="match status" value="1"/>
</dbReference>